<reference evidence="1" key="1">
    <citation type="submission" date="2023-04" db="EMBL/GenBank/DDBJ databases">
        <title>Draft Genome sequencing of Naganishia species isolated from polar environments using Oxford Nanopore Technology.</title>
        <authorList>
            <person name="Leo P."/>
            <person name="Venkateswaran K."/>
        </authorList>
    </citation>
    <scope>NUCLEOTIDE SEQUENCE</scope>
    <source>
        <strain evidence="1">MNA-CCFEE 5423</strain>
    </source>
</reference>
<name>A0ACC2UYG8_9TREE</name>
<evidence type="ECO:0000313" key="1">
    <source>
        <dbReference type="EMBL" id="KAJ9091666.1"/>
    </source>
</evidence>
<keyword evidence="2" id="KW-1185">Reference proteome</keyword>
<dbReference type="EMBL" id="JASBWT010000048">
    <property type="protein sequence ID" value="KAJ9091666.1"/>
    <property type="molecule type" value="Genomic_DNA"/>
</dbReference>
<proteinExistence type="predicted"/>
<organism evidence="1 2">
    <name type="scientific">Naganishia friedmannii</name>
    <dbReference type="NCBI Taxonomy" id="89922"/>
    <lineage>
        <taxon>Eukaryota</taxon>
        <taxon>Fungi</taxon>
        <taxon>Dikarya</taxon>
        <taxon>Basidiomycota</taxon>
        <taxon>Agaricomycotina</taxon>
        <taxon>Tremellomycetes</taxon>
        <taxon>Filobasidiales</taxon>
        <taxon>Filobasidiaceae</taxon>
        <taxon>Naganishia</taxon>
    </lineage>
</organism>
<comment type="caution">
    <text evidence="1">The sequence shown here is derived from an EMBL/GenBank/DDBJ whole genome shotgun (WGS) entry which is preliminary data.</text>
</comment>
<gene>
    <name evidence="1" type="ORF">QFC21_007141</name>
</gene>
<evidence type="ECO:0000313" key="2">
    <source>
        <dbReference type="Proteomes" id="UP001227268"/>
    </source>
</evidence>
<accession>A0ACC2UYG8</accession>
<protein>
    <submittedName>
        <fullName evidence="1">Uncharacterized protein</fullName>
    </submittedName>
</protein>
<dbReference type="Proteomes" id="UP001227268">
    <property type="component" value="Unassembled WGS sequence"/>
</dbReference>
<sequence>MFKSEKQRNNLCNNVRRGINPVHQPSRELQATEFIRKTLVNKVIDLERFRQGDVGYINELLEASRTAGKHPTRYRRAGTMTDKFNQTVRDIIIDLFQDTELPYCIKHWSVRGQYKGLGLFATKSTKHSAIAKGTQDERGNAELLWSATTAKRHDCVFESEWSEEAAAARASGWWWKQHFVNDDRCHTKDERVWLKARFAIRGRLMFANHKPLAPFHFSQLTRHSPSHHSARVCGKVCYRAKDADKIVKKGQQIWVHYGEEVNFA</sequence>